<evidence type="ECO:0000313" key="2">
    <source>
        <dbReference type="EMBL" id="KAF3558390.1"/>
    </source>
</evidence>
<evidence type="ECO:0000313" key="3">
    <source>
        <dbReference type="Proteomes" id="UP000712600"/>
    </source>
</evidence>
<feature type="region of interest" description="Disordered" evidence="1">
    <location>
        <begin position="1"/>
        <end position="49"/>
    </location>
</feature>
<feature type="compositionally biased region" description="Polar residues" evidence="1">
    <location>
        <begin position="76"/>
        <end position="90"/>
    </location>
</feature>
<evidence type="ECO:0000256" key="1">
    <source>
        <dbReference type="SAM" id="MobiDB-lite"/>
    </source>
</evidence>
<dbReference type="AlphaFoldDB" id="A0A8S9R5S0"/>
<dbReference type="EMBL" id="QGKX02000996">
    <property type="protein sequence ID" value="KAF3558390.1"/>
    <property type="molecule type" value="Genomic_DNA"/>
</dbReference>
<feature type="compositionally biased region" description="Polar residues" evidence="1">
    <location>
        <begin position="1"/>
        <end position="36"/>
    </location>
</feature>
<protein>
    <submittedName>
        <fullName evidence="2">Uncharacterized protein</fullName>
    </submittedName>
</protein>
<sequence length="103" mass="11391">MLLNAKNASTTMTSKVRTNYPNDSMASPAHPSQTIECPSEPLNLHTPREYPPSANLSSVLQSIVEKVDELTRARNTRINNQNLDADSTQNQEEEPTGPRNTGR</sequence>
<accession>A0A8S9R5S0</accession>
<dbReference type="Proteomes" id="UP000712600">
    <property type="component" value="Unassembled WGS sequence"/>
</dbReference>
<reference evidence="2" key="1">
    <citation type="submission" date="2019-12" db="EMBL/GenBank/DDBJ databases">
        <title>Genome sequencing and annotation of Brassica cretica.</title>
        <authorList>
            <person name="Studholme D.J."/>
            <person name="Sarris P."/>
        </authorList>
    </citation>
    <scope>NUCLEOTIDE SEQUENCE</scope>
    <source>
        <strain evidence="2">PFS-109/04</strain>
        <tissue evidence="2">Leaf</tissue>
    </source>
</reference>
<gene>
    <name evidence="2" type="ORF">F2Q69_00014124</name>
</gene>
<organism evidence="2 3">
    <name type="scientific">Brassica cretica</name>
    <name type="common">Mustard</name>
    <dbReference type="NCBI Taxonomy" id="69181"/>
    <lineage>
        <taxon>Eukaryota</taxon>
        <taxon>Viridiplantae</taxon>
        <taxon>Streptophyta</taxon>
        <taxon>Embryophyta</taxon>
        <taxon>Tracheophyta</taxon>
        <taxon>Spermatophyta</taxon>
        <taxon>Magnoliopsida</taxon>
        <taxon>eudicotyledons</taxon>
        <taxon>Gunneridae</taxon>
        <taxon>Pentapetalae</taxon>
        <taxon>rosids</taxon>
        <taxon>malvids</taxon>
        <taxon>Brassicales</taxon>
        <taxon>Brassicaceae</taxon>
        <taxon>Brassiceae</taxon>
        <taxon>Brassica</taxon>
    </lineage>
</organism>
<comment type="caution">
    <text evidence="2">The sequence shown here is derived from an EMBL/GenBank/DDBJ whole genome shotgun (WGS) entry which is preliminary data.</text>
</comment>
<feature type="region of interest" description="Disordered" evidence="1">
    <location>
        <begin position="75"/>
        <end position="103"/>
    </location>
</feature>
<name>A0A8S9R5S0_BRACR</name>
<proteinExistence type="predicted"/>